<dbReference type="CDD" id="cd00590">
    <property type="entry name" value="RRM_SF"/>
    <property type="match status" value="1"/>
</dbReference>
<evidence type="ECO:0000259" key="8">
    <source>
        <dbReference type="PROSITE" id="PS50102"/>
    </source>
</evidence>
<reference evidence="10" key="1">
    <citation type="journal article" date="2022" name="bioRxiv">
        <title>Genomics of Preaxostyla Flagellates Illuminates Evolutionary Transitions and the Path Towards Mitochondrial Loss.</title>
        <authorList>
            <person name="Novak L.V.F."/>
            <person name="Treitli S.C."/>
            <person name="Pyrih J."/>
            <person name="Halakuc P."/>
            <person name="Pipaliya S.V."/>
            <person name="Vacek V."/>
            <person name="Brzon O."/>
            <person name="Soukal P."/>
            <person name="Eme L."/>
            <person name="Dacks J.B."/>
            <person name="Karnkowska A."/>
            <person name="Elias M."/>
            <person name="Hampl V."/>
        </authorList>
    </citation>
    <scope>NUCLEOTIDE SEQUENCE</scope>
    <source>
        <strain evidence="10">RCP-MX</strain>
    </source>
</reference>
<evidence type="ECO:0000256" key="5">
    <source>
        <dbReference type="PROSITE-ProRule" id="PRU00176"/>
    </source>
</evidence>
<dbReference type="Proteomes" id="UP001141327">
    <property type="component" value="Unassembled WGS sequence"/>
</dbReference>
<proteinExistence type="predicted"/>
<evidence type="ECO:0000256" key="2">
    <source>
        <dbReference type="ARBA" id="ARBA00022771"/>
    </source>
</evidence>
<evidence type="ECO:0000256" key="7">
    <source>
        <dbReference type="SAM" id="MobiDB-lite"/>
    </source>
</evidence>
<feature type="domain" description="RRM" evidence="8">
    <location>
        <begin position="436"/>
        <end position="512"/>
    </location>
</feature>
<keyword evidence="3 6" id="KW-0862">Zinc</keyword>
<feature type="domain" description="TRAF-type" evidence="9">
    <location>
        <begin position="46"/>
        <end position="93"/>
    </location>
</feature>
<dbReference type="InterPro" id="IPR035979">
    <property type="entry name" value="RBD_domain_sf"/>
</dbReference>
<feature type="region of interest" description="Disordered" evidence="7">
    <location>
        <begin position="246"/>
        <end position="275"/>
    </location>
</feature>
<evidence type="ECO:0000256" key="3">
    <source>
        <dbReference type="ARBA" id="ARBA00022833"/>
    </source>
</evidence>
<dbReference type="EMBL" id="JAPMOS010000040">
    <property type="protein sequence ID" value="KAJ4457774.1"/>
    <property type="molecule type" value="Genomic_DNA"/>
</dbReference>
<feature type="compositionally biased region" description="Polar residues" evidence="7">
    <location>
        <begin position="254"/>
        <end position="267"/>
    </location>
</feature>
<evidence type="ECO:0000256" key="6">
    <source>
        <dbReference type="PROSITE-ProRule" id="PRU00207"/>
    </source>
</evidence>
<feature type="compositionally biased region" description="Basic and acidic residues" evidence="7">
    <location>
        <begin position="111"/>
        <end position="125"/>
    </location>
</feature>
<name>A0ABQ8UKF4_9EUKA</name>
<feature type="region of interest" description="Disordered" evidence="7">
    <location>
        <begin position="99"/>
        <end position="125"/>
    </location>
</feature>
<evidence type="ECO:0000313" key="10">
    <source>
        <dbReference type="EMBL" id="KAJ4457774.1"/>
    </source>
</evidence>
<dbReference type="Gene3D" id="3.30.40.10">
    <property type="entry name" value="Zinc/RING finger domain, C3HC4 (zinc finger)"/>
    <property type="match status" value="2"/>
</dbReference>
<evidence type="ECO:0000313" key="11">
    <source>
        <dbReference type="Proteomes" id="UP001141327"/>
    </source>
</evidence>
<feature type="region of interest" description="Disordered" evidence="7">
    <location>
        <begin position="289"/>
        <end position="310"/>
    </location>
</feature>
<accession>A0ABQ8UKF4</accession>
<feature type="zinc finger region" description="TRAF-type" evidence="6">
    <location>
        <begin position="46"/>
        <end position="93"/>
    </location>
</feature>
<dbReference type="InterPro" id="IPR001293">
    <property type="entry name" value="Znf_TRAF"/>
</dbReference>
<dbReference type="Pfam" id="PF00076">
    <property type="entry name" value="RRM_1"/>
    <property type="match status" value="3"/>
</dbReference>
<dbReference type="SMART" id="SM00360">
    <property type="entry name" value="RRM"/>
    <property type="match status" value="4"/>
</dbReference>
<sequence>MACPKCGQAVVRSRMPNHQQFTCLKRMVPCPRCMQMVMVGDLPVKHLEQECSRRLRDCVRGCGQRVPLSDMDEHCLRDCKNKPRPCSFHALGCEDLVGPPDQPAHNQAHLPGHERQQAATEREQAQRQLEELRAAHQQAATEQQTERQAVRQQLEEAQRQLQQLRAAHQQAATERQAAEQRQAAETTRRLDQLQAAYHRDLDRAVAELKASIQLQAATARQLEQTRRRTAVAGQLQAAETARQLEEVKAHQRDLQQAATEQKGQLDQTKAAHRQELDRTRRQLEQLKAARQRDIEHARRKAAEEKAGRKAAAGKVARLAARRKVALIMAAVGGRLAVVGNLNFKTTERDLGHLFAEVVFPGLWVMMSEAADAERAVETLDKRELDGRPIRVELARSLDLACCPLGPRRRDPATEERRAAPVAERRADPPVAVLTSKKLFVGNLNLRTTPDELGSLFAEVGEVVNVNIISRGQVSLGYGFVEMRHSEDVQRAQVVMDKKELDGHTIHVEVARPRVDPAGPRWDPATEERRLVYVGNLRSSTTRNDLVGLFPEIGDVASATTITPRGYGFVAMKSPEAAQRAVAALATKELDGHAIRAELAKPRRADRPVAPRCLVLKSKVFVGNLNSATTDDDLGSLFAEVGEVVSVEIRSQGPYSLRCHGWVTMKNPEDALLAALAMDKKELGDRTINVELAPPRVAPRGAYYGYPPRGHRPAPPPAPLPVCAPAQTATATPVWAPVPPTATATPVWDL</sequence>
<dbReference type="InterPro" id="IPR013083">
    <property type="entry name" value="Znf_RING/FYVE/PHD"/>
</dbReference>
<dbReference type="PANTHER" id="PTHR23003">
    <property type="entry name" value="RNA RECOGNITION MOTIF RRM DOMAIN CONTAINING PROTEIN"/>
    <property type="match status" value="1"/>
</dbReference>
<feature type="compositionally biased region" description="Basic and acidic residues" evidence="7">
    <location>
        <begin position="290"/>
        <end position="307"/>
    </location>
</feature>
<keyword evidence="4 5" id="KW-0694">RNA-binding</keyword>
<organism evidence="10 11">
    <name type="scientific">Paratrimastix pyriformis</name>
    <dbReference type="NCBI Taxonomy" id="342808"/>
    <lineage>
        <taxon>Eukaryota</taxon>
        <taxon>Metamonada</taxon>
        <taxon>Preaxostyla</taxon>
        <taxon>Paratrimastigidae</taxon>
        <taxon>Paratrimastix</taxon>
    </lineage>
</organism>
<dbReference type="InterPro" id="IPR012677">
    <property type="entry name" value="Nucleotide-bd_a/b_plait_sf"/>
</dbReference>
<comment type="caution">
    <text evidence="10">The sequence shown here is derived from an EMBL/GenBank/DDBJ whole genome shotgun (WGS) entry which is preliminary data.</text>
</comment>
<evidence type="ECO:0000259" key="9">
    <source>
        <dbReference type="PROSITE" id="PS50145"/>
    </source>
</evidence>
<evidence type="ECO:0000256" key="1">
    <source>
        <dbReference type="ARBA" id="ARBA00022723"/>
    </source>
</evidence>
<dbReference type="InterPro" id="IPR000504">
    <property type="entry name" value="RRM_dom"/>
</dbReference>
<feature type="domain" description="RRM" evidence="8">
    <location>
        <begin position="334"/>
        <end position="396"/>
    </location>
</feature>
<evidence type="ECO:0000256" key="4">
    <source>
        <dbReference type="ARBA" id="ARBA00022884"/>
    </source>
</evidence>
<dbReference type="PROSITE" id="PS50145">
    <property type="entry name" value="ZF_TRAF"/>
    <property type="match status" value="1"/>
</dbReference>
<feature type="compositionally biased region" description="Low complexity" evidence="7">
    <location>
        <begin position="165"/>
        <end position="185"/>
    </location>
</feature>
<feature type="domain" description="RRM" evidence="8">
    <location>
        <begin position="617"/>
        <end position="694"/>
    </location>
</feature>
<keyword evidence="1 6" id="KW-0479">Metal-binding</keyword>
<keyword evidence="2 6" id="KW-0863">Zinc-finger</keyword>
<feature type="domain" description="RRM" evidence="8">
    <location>
        <begin position="529"/>
        <end position="601"/>
    </location>
</feature>
<dbReference type="PROSITE" id="PS50102">
    <property type="entry name" value="RRM"/>
    <property type="match status" value="4"/>
</dbReference>
<gene>
    <name evidence="10" type="ORF">PAPYR_6708</name>
</gene>
<feature type="region of interest" description="Disordered" evidence="7">
    <location>
        <begin position="165"/>
        <end position="186"/>
    </location>
</feature>
<dbReference type="InterPro" id="IPR050374">
    <property type="entry name" value="RRT5_SRSF_SR"/>
</dbReference>
<keyword evidence="11" id="KW-1185">Reference proteome</keyword>
<dbReference type="PANTHER" id="PTHR23003:SF3">
    <property type="entry name" value="FI21236P1-RELATED"/>
    <property type="match status" value="1"/>
</dbReference>
<dbReference type="Pfam" id="PF02176">
    <property type="entry name" value="zf-TRAF"/>
    <property type="match status" value="1"/>
</dbReference>
<dbReference type="SUPFAM" id="SSF54928">
    <property type="entry name" value="RNA-binding domain, RBD"/>
    <property type="match status" value="4"/>
</dbReference>
<dbReference type="Gene3D" id="3.30.70.330">
    <property type="match status" value="4"/>
</dbReference>
<protein>
    <submittedName>
        <fullName evidence="10">Polyadenylate-binding protein 8</fullName>
    </submittedName>
</protein>